<evidence type="ECO:0008006" key="4">
    <source>
        <dbReference type="Google" id="ProtNLM"/>
    </source>
</evidence>
<dbReference type="Gene3D" id="1.20.1070.10">
    <property type="entry name" value="Rhodopsin 7-helix transmembrane proteins"/>
    <property type="match status" value="1"/>
</dbReference>
<sequence length="108" mass="11725">MAVHSESLMKSNGTNDASITSHYDNGEESELLQKASAICTLVMILMCTFGIVGNSLSLYIYRGPAFRTRSINVLLAALSASDLCLCLLAIPVFSISQVQLYLPSELFM</sequence>
<dbReference type="SUPFAM" id="SSF81321">
    <property type="entry name" value="Family A G protein-coupled receptor-like"/>
    <property type="match status" value="1"/>
</dbReference>
<dbReference type="InterPro" id="IPR053352">
    <property type="entry name" value="FMRFamide_rcpt"/>
</dbReference>
<accession>A0ABD6EJL5</accession>
<comment type="caution">
    <text evidence="2">The sequence shown here is derived from an EMBL/GenBank/DDBJ whole genome shotgun (WGS) entry which is preliminary data.</text>
</comment>
<gene>
    <name evidence="2" type="ORF">AB6A40_006868</name>
</gene>
<name>A0ABD6EJL5_9BILA</name>
<evidence type="ECO:0000313" key="2">
    <source>
        <dbReference type="EMBL" id="MFH4980159.1"/>
    </source>
</evidence>
<feature type="transmembrane region" description="Helical" evidence="1">
    <location>
        <begin position="35"/>
        <end position="61"/>
    </location>
</feature>
<keyword evidence="1" id="KW-0812">Transmembrane</keyword>
<dbReference type="PANTHER" id="PTHR47323:SF6">
    <property type="entry name" value="G-PROTEIN COUPLED RECEPTORS FAMILY 1 PROFILE DOMAIN-CONTAINING PROTEIN"/>
    <property type="match status" value="1"/>
</dbReference>
<reference evidence="2 3" key="1">
    <citation type="submission" date="2024-08" db="EMBL/GenBank/DDBJ databases">
        <title>Gnathostoma spinigerum genome.</title>
        <authorList>
            <person name="Gonzalez-Bertolin B."/>
            <person name="Monzon S."/>
            <person name="Zaballos A."/>
            <person name="Jimenez P."/>
            <person name="Dekumyoy P."/>
            <person name="Varona S."/>
            <person name="Cuesta I."/>
            <person name="Sumanam S."/>
            <person name="Adisakwattana P."/>
            <person name="Gasser R.B."/>
            <person name="Hernandez-Gonzalez A."/>
            <person name="Young N.D."/>
            <person name="Perteguer M.J."/>
        </authorList>
    </citation>
    <scope>NUCLEOTIDE SEQUENCE [LARGE SCALE GENOMIC DNA]</scope>
    <source>
        <strain evidence="2">AL3</strain>
        <tissue evidence="2">Liver</tissue>
    </source>
</reference>
<dbReference type="Proteomes" id="UP001608902">
    <property type="component" value="Unassembled WGS sequence"/>
</dbReference>
<dbReference type="AlphaFoldDB" id="A0ABD6EJL5"/>
<dbReference type="PANTHER" id="PTHR47323">
    <property type="entry name" value="FMRFAMIDE PEPTIDE RECEPTOR FAMILY-RELATED"/>
    <property type="match status" value="1"/>
</dbReference>
<dbReference type="EMBL" id="JBGFUD010005157">
    <property type="protein sequence ID" value="MFH4980159.1"/>
    <property type="molecule type" value="Genomic_DNA"/>
</dbReference>
<keyword evidence="1" id="KW-0472">Membrane</keyword>
<evidence type="ECO:0000313" key="3">
    <source>
        <dbReference type="Proteomes" id="UP001608902"/>
    </source>
</evidence>
<evidence type="ECO:0000256" key="1">
    <source>
        <dbReference type="SAM" id="Phobius"/>
    </source>
</evidence>
<feature type="transmembrane region" description="Helical" evidence="1">
    <location>
        <begin position="73"/>
        <end position="98"/>
    </location>
</feature>
<keyword evidence="3" id="KW-1185">Reference proteome</keyword>
<proteinExistence type="predicted"/>
<protein>
    <recommendedName>
        <fullName evidence="4">G-protein coupled receptors family 1 profile domain-containing protein</fullName>
    </recommendedName>
</protein>
<keyword evidence="1" id="KW-1133">Transmembrane helix</keyword>
<organism evidence="2 3">
    <name type="scientific">Gnathostoma spinigerum</name>
    <dbReference type="NCBI Taxonomy" id="75299"/>
    <lineage>
        <taxon>Eukaryota</taxon>
        <taxon>Metazoa</taxon>
        <taxon>Ecdysozoa</taxon>
        <taxon>Nematoda</taxon>
        <taxon>Chromadorea</taxon>
        <taxon>Rhabditida</taxon>
        <taxon>Spirurina</taxon>
        <taxon>Gnathostomatomorpha</taxon>
        <taxon>Gnathostomatoidea</taxon>
        <taxon>Gnathostomatidae</taxon>
        <taxon>Gnathostoma</taxon>
    </lineage>
</organism>